<protein>
    <submittedName>
        <fullName evidence="1">Uncharacterized protein</fullName>
    </submittedName>
</protein>
<name>A7EDV6_SCLS1</name>
<evidence type="ECO:0000313" key="2">
    <source>
        <dbReference type="Proteomes" id="UP000001312"/>
    </source>
</evidence>
<dbReference type="HOGENOM" id="CLU_3279758_0_0_1"/>
<sequence>MGHRAVVLPLHFKVSWKPAPVNPIRIMIFFSASGDVYCLLD</sequence>
<dbReference type="AlphaFoldDB" id="A7EDV6"/>
<keyword evidence="2" id="KW-1185">Reference proteome</keyword>
<dbReference type="GeneID" id="5491710"/>
<gene>
    <name evidence="1" type="ORF">SS1G_03496</name>
</gene>
<dbReference type="KEGG" id="ssl:SS1G_03496"/>
<proteinExistence type="predicted"/>
<organism evidence="1 2">
    <name type="scientific">Sclerotinia sclerotiorum (strain ATCC 18683 / 1980 / Ss-1)</name>
    <name type="common">White mold</name>
    <name type="synonym">Whetzelinia sclerotiorum</name>
    <dbReference type="NCBI Taxonomy" id="665079"/>
    <lineage>
        <taxon>Eukaryota</taxon>
        <taxon>Fungi</taxon>
        <taxon>Dikarya</taxon>
        <taxon>Ascomycota</taxon>
        <taxon>Pezizomycotina</taxon>
        <taxon>Leotiomycetes</taxon>
        <taxon>Helotiales</taxon>
        <taxon>Sclerotiniaceae</taxon>
        <taxon>Sclerotinia</taxon>
    </lineage>
</organism>
<dbReference type="RefSeq" id="XP_001595407.1">
    <property type="nucleotide sequence ID" value="XM_001595357.1"/>
</dbReference>
<dbReference type="Proteomes" id="UP000001312">
    <property type="component" value="Unassembled WGS sequence"/>
</dbReference>
<accession>A7EDV6</accession>
<reference evidence="2" key="1">
    <citation type="journal article" date="2011" name="PLoS Genet.">
        <title>Genomic analysis of the necrotrophic fungal pathogens Sclerotinia sclerotiorum and Botrytis cinerea.</title>
        <authorList>
            <person name="Amselem J."/>
            <person name="Cuomo C.A."/>
            <person name="van Kan J.A."/>
            <person name="Viaud M."/>
            <person name="Benito E.P."/>
            <person name="Couloux A."/>
            <person name="Coutinho P.M."/>
            <person name="de Vries R.P."/>
            <person name="Dyer P.S."/>
            <person name="Fillinger S."/>
            <person name="Fournier E."/>
            <person name="Gout L."/>
            <person name="Hahn M."/>
            <person name="Kohn L."/>
            <person name="Lapalu N."/>
            <person name="Plummer K.M."/>
            <person name="Pradier J.M."/>
            <person name="Quevillon E."/>
            <person name="Sharon A."/>
            <person name="Simon A."/>
            <person name="ten Have A."/>
            <person name="Tudzynski B."/>
            <person name="Tudzynski P."/>
            <person name="Wincker P."/>
            <person name="Andrew M."/>
            <person name="Anthouard V."/>
            <person name="Beever R.E."/>
            <person name="Beffa R."/>
            <person name="Benoit I."/>
            <person name="Bouzid O."/>
            <person name="Brault B."/>
            <person name="Chen Z."/>
            <person name="Choquer M."/>
            <person name="Collemare J."/>
            <person name="Cotton P."/>
            <person name="Danchin E.G."/>
            <person name="Da Silva C."/>
            <person name="Gautier A."/>
            <person name="Giraud C."/>
            <person name="Giraud T."/>
            <person name="Gonzalez C."/>
            <person name="Grossetete S."/>
            <person name="Guldener U."/>
            <person name="Henrissat B."/>
            <person name="Howlett B.J."/>
            <person name="Kodira C."/>
            <person name="Kretschmer M."/>
            <person name="Lappartient A."/>
            <person name="Leroch M."/>
            <person name="Levis C."/>
            <person name="Mauceli E."/>
            <person name="Neuveglise C."/>
            <person name="Oeser B."/>
            <person name="Pearson M."/>
            <person name="Poulain J."/>
            <person name="Poussereau N."/>
            <person name="Quesneville H."/>
            <person name="Rascle C."/>
            <person name="Schumacher J."/>
            <person name="Segurens B."/>
            <person name="Sexton A."/>
            <person name="Silva E."/>
            <person name="Sirven C."/>
            <person name="Soanes D.M."/>
            <person name="Talbot N.J."/>
            <person name="Templeton M."/>
            <person name="Yandava C."/>
            <person name="Yarden O."/>
            <person name="Zeng Q."/>
            <person name="Rollins J.A."/>
            <person name="Lebrun M.H."/>
            <person name="Dickman M."/>
        </authorList>
    </citation>
    <scope>NUCLEOTIDE SEQUENCE [LARGE SCALE GENOMIC DNA]</scope>
    <source>
        <strain evidence="2">ATCC 18683 / 1980 / Ss-1</strain>
    </source>
</reference>
<dbReference type="EMBL" id="CH476624">
    <property type="protein sequence ID" value="EDO01022.1"/>
    <property type="molecule type" value="Genomic_DNA"/>
</dbReference>
<evidence type="ECO:0000313" key="1">
    <source>
        <dbReference type="EMBL" id="EDO01022.1"/>
    </source>
</evidence>
<dbReference type="InParanoid" id="A7EDV6"/>